<keyword evidence="15 22" id="KW-0505">Motor protein</keyword>
<dbReference type="GO" id="GO:0016459">
    <property type="term" value="C:myosin complex"/>
    <property type="evidence" value="ECO:0007669"/>
    <property type="project" value="UniProtKB-KW"/>
</dbReference>
<keyword evidence="18" id="KW-0966">Cell projection</keyword>
<feature type="region of interest" description="Actin-binding" evidence="22">
    <location>
        <begin position="846"/>
        <end position="868"/>
    </location>
</feature>
<evidence type="ECO:0000256" key="11">
    <source>
        <dbReference type="ARBA" id="ARBA00022741"/>
    </source>
</evidence>
<evidence type="ECO:0000256" key="12">
    <source>
        <dbReference type="ARBA" id="ARBA00022777"/>
    </source>
</evidence>
<evidence type="ECO:0000256" key="7">
    <source>
        <dbReference type="ARBA" id="ARBA00022606"/>
    </source>
</evidence>
<keyword evidence="16 22" id="KW-0009">Actin-binding</keyword>
<keyword evidence="11 22" id="KW-0547">Nucleotide-binding</keyword>
<dbReference type="GeneTree" id="ENSGT00940000155939"/>
<dbReference type="InterPro" id="IPR017441">
    <property type="entry name" value="Protein_kinase_ATP_BS"/>
</dbReference>
<dbReference type="GO" id="GO:0030832">
    <property type="term" value="P:regulation of actin filament length"/>
    <property type="evidence" value="ECO:0007669"/>
    <property type="project" value="TreeGrafter"/>
</dbReference>
<dbReference type="SMART" id="SM00220">
    <property type="entry name" value="S_TKc"/>
    <property type="match status" value="1"/>
</dbReference>
<dbReference type="FunFam" id="1.10.510.10:FF:000247">
    <property type="entry name" value="Myosin IIIA"/>
    <property type="match status" value="1"/>
</dbReference>
<dbReference type="EC" id="2.7.11.1" evidence="4"/>
<evidence type="ECO:0000256" key="4">
    <source>
        <dbReference type="ARBA" id="ARBA00012513"/>
    </source>
</evidence>
<evidence type="ECO:0000259" key="25">
    <source>
        <dbReference type="PROSITE" id="PS51456"/>
    </source>
</evidence>
<dbReference type="Pfam" id="PF00063">
    <property type="entry name" value="Myosin_head"/>
    <property type="match status" value="2"/>
</dbReference>
<evidence type="ECO:0000256" key="8">
    <source>
        <dbReference type="ARBA" id="ARBA00022679"/>
    </source>
</evidence>
<feature type="binding site" evidence="23">
    <location>
        <position position="38"/>
    </location>
    <ligand>
        <name>ATP</name>
        <dbReference type="ChEBI" id="CHEBI:30616"/>
    </ligand>
</feature>
<dbReference type="Gene3D" id="1.20.120.720">
    <property type="entry name" value="Myosin VI head, motor domain, U50 subdomain"/>
    <property type="match status" value="1"/>
</dbReference>
<keyword evidence="13 22" id="KW-0067">ATP-binding</keyword>
<dbReference type="GO" id="GO:0005737">
    <property type="term" value="C:cytoplasm"/>
    <property type="evidence" value="ECO:0007669"/>
    <property type="project" value="UniProtKB-ARBA"/>
</dbReference>
<evidence type="ECO:0000313" key="26">
    <source>
        <dbReference type="Ensembl" id="ENSSAUP00010046469.1"/>
    </source>
</evidence>
<keyword evidence="12" id="KW-0418">Kinase</keyword>
<protein>
    <recommendedName>
        <fullName evidence="4">non-specific serine/threonine protein kinase</fullName>
        <ecNumber evidence="4">2.7.11.1</ecNumber>
    </recommendedName>
</protein>
<dbReference type="PANTHER" id="PTHR46256">
    <property type="entry name" value="AGAP011099-PA"/>
    <property type="match status" value="1"/>
</dbReference>
<evidence type="ECO:0000256" key="6">
    <source>
        <dbReference type="ARBA" id="ARBA00022527"/>
    </source>
</evidence>
<accession>A0A671X5P3</accession>
<dbReference type="GO" id="GO:0001917">
    <property type="term" value="C:photoreceptor inner segment"/>
    <property type="evidence" value="ECO:0007669"/>
    <property type="project" value="TreeGrafter"/>
</dbReference>
<keyword evidence="10" id="KW-1009">Hearing</keyword>
<feature type="binding site" evidence="22">
    <location>
        <begin position="420"/>
        <end position="427"/>
    </location>
    <ligand>
        <name>ATP</name>
        <dbReference type="ChEBI" id="CHEBI:30616"/>
    </ligand>
</feature>
<dbReference type="SMART" id="SM00242">
    <property type="entry name" value="MYSc"/>
    <property type="match status" value="1"/>
</dbReference>
<dbReference type="Gene3D" id="3.40.850.10">
    <property type="entry name" value="Kinesin motor domain"/>
    <property type="match status" value="2"/>
</dbReference>
<evidence type="ECO:0000313" key="27">
    <source>
        <dbReference type="Proteomes" id="UP000472265"/>
    </source>
</evidence>
<evidence type="ECO:0000256" key="23">
    <source>
        <dbReference type="PROSITE-ProRule" id="PRU10141"/>
    </source>
</evidence>
<reference evidence="26" key="1">
    <citation type="submission" date="2021-04" db="EMBL/GenBank/DDBJ databases">
        <authorList>
            <consortium name="Wellcome Sanger Institute Data Sharing"/>
        </authorList>
    </citation>
    <scope>NUCLEOTIDE SEQUENCE [LARGE SCALE GENOMIC DNA]</scope>
</reference>
<dbReference type="SUPFAM" id="SSF56112">
    <property type="entry name" value="Protein kinase-like (PK-like)"/>
    <property type="match status" value="1"/>
</dbReference>
<dbReference type="InterPro" id="IPR027417">
    <property type="entry name" value="P-loop_NTPase"/>
</dbReference>
<dbReference type="GO" id="GO:0032433">
    <property type="term" value="C:filopodium tip"/>
    <property type="evidence" value="ECO:0007669"/>
    <property type="project" value="TreeGrafter"/>
</dbReference>
<dbReference type="Gene3D" id="6.20.240.20">
    <property type="match status" value="1"/>
</dbReference>
<feature type="domain" description="Myosin motor" evidence="25">
    <location>
        <begin position="327"/>
        <end position="962"/>
    </location>
</feature>
<gene>
    <name evidence="26" type="primary">MYO3A</name>
    <name evidence="26" type="synonym">myo3a</name>
</gene>
<feature type="domain" description="Protein kinase" evidence="24">
    <location>
        <begin position="9"/>
        <end position="277"/>
    </location>
</feature>
<dbReference type="PROSITE" id="PS50011">
    <property type="entry name" value="PROTEIN_KINASE_DOM"/>
    <property type="match status" value="1"/>
</dbReference>
<name>A0A671X5P3_SPAAU</name>
<dbReference type="InterPro" id="IPR011009">
    <property type="entry name" value="Kinase-like_dom_sf"/>
</dbReference>
<keyword evidence="7" id="KW-0716">Sensory transduction</keyword>
<dbReference type="GO" id="GO:0003779">
    <property type="term" value="F:actin binding"/>
    <property type="evidence" value="ECO:0007669"/>
    <property type="project" value="UniProtKB-KW"/>
</dbReference>
<comment type="similarity">
    <text evidence="3">In the C-terminal section; belongs to the TRAFAC class myosin-kinesin ATPase superfamily. Myosin family.</text>
</comment>
<evidence type="ECO:0000256" key="19">
    <source>
        <dbReference type="ARBA" id="ARBA00047899"/>
    </source>
</evidence>
<dbReference type="PROSITE" id="PS51456">
    <property type="entry name" value="MYOSIN_MOTOR"/>
    <property type="match status" value="1"/>
</dbReference>
<evidence type="ECO:0000256" key="18">
    <source>
        <dbReference type="ARBA" id="ARBA00023273"/>
    </source>
</evidence>
<comment type="similarity">
    <text evidence="21">In the N-terminal section; belongs to the protein kinase superfamily. STE Ser/Thr protein kinase family.</text>
</comment>
<evidence type="ECO:0000256" key="10">
    <source>
        <dbReference type="ARBA" id="ARBA00022740"/>
    </source>
</evidence>
<evidence type="ECO:0000256" key="5">
    <source>
        <dbReference type="ARBA" id="ARBA00022490"/>
    </source>
</evidence>
<evidence type="ECO:0000256" key="9">
    <source>
        <dbReference type="ARBA" id="ARBA00022737"/>
    </source>
</evidence>
<dbReference type="Gene3D" id="1.20.58.530">
    <property type="match status" value="2"/>
</dbReference>
<dbReference type="AlphaFoldDB" id="A0A671X5P3"/>
<dbReference type="InterPro" id="IPR036961">
    <property type="entry name" value="Kinesin_motor_dom_sf"/>
</dbReference>
<reference evidence="26" key="2">
    <citation type="submission" date="2025-08" db="UniProtKB">
        <authorList>
            <consortium name="Ensembl"/>
        </authorList>
    </citation>
    <scope>IDENTIFICATION</scope>
</reference>
<dbReference type="SUPFAM" id="SSF52540">
    <property type="entry name" value="P-loop containing nucleoside triphosphate hydrolases"/>
    <property type="match status" value="1"/>
</dbReference>
<keyword evidence="8" id="KW-0808">Transferase</keyword>
<dbReference type="FunFam" id="1.20.58.530:FF:000010">
    <property type="entry name" value="Myosin IIIA"/>
    <property type="match status" value="1"/>
</dbReference>
<organism evidence="26 27">
    <name type="scientific">Sparus aurata</name>
    <name type="common">Gilthead sea bream</name>
    <dbReference type="NCBI Taxonomy" id="8175"/>
    <lineage>
        <taxon>Eukaryota</taxon>
        <taxon>Metazoa</taxon>
        <taxon>Chordata</taxon>
        <taxon>Craniata</taxon>
        <taxon>Vertebrata</taxon>
        <taxon>Euteleostomi</taxon>
        <taxon>Actinopterygii</taxon>
        <taxon>Neopterygii</taxon>
        <taxon>Teleostei</taxon>
        <taxon>Neoteleostei</taxon>
        <taxon>Acanthomorphata</taxon>
        <taxon>Eupercaria</taxon>
        <taxon>Spariformes</taxon>
        <taxon>Sparidae</taxon>
        <taxon>Sparus</taxon>
    </lineage>
</organism>
<dbReference type="PROSITE" id="PS00107">
    <property type="entry name" value="PROTEIN_KINASE_ATP"/>
    <property type="match status" value="1"/>
</dbReference>
<evidence type="ECO:0000256" key="14">
    <source>
        <dbReference type="ARBA" id="ARBA00023123"/>
    </source>
</evidence>
<proteinExistence type="inferred from homology"/>
<keyword evidence="17" id="KW-0206">Cytoskeleton</keyword>
<dbReference type="Gene3D" id="1.10.510.10">
    <property type="entry name" value="Transferase(Phosphotransferase) domain 1"/>
    <property type="match status" value="1"/>
</dbReference>
<dbReference type="Proteomes" id="UP000472265">
    <property type="component" value="Chromosome 19"/>
</dbReference>
<evidence type="ECO:0000256" key="15">
    <source>
        <dbReference type="ARBA" id="ARBA00023175"/>
    </source>
</evidence>
<dbReference type="GO" id="GO:0032426">
    <property type="term" value="C:stereocilium tip"/>
    <property type="evidence" value="ECO:0007669"/>
    <property type="project" value="TreeGrafter"/>
</dbReference>
<evidence type="ECO:0000256" key="2">
    <source>
        <dbReference type="ARBA" id="ARBA00004645"/>
    </source>
</evidence>
<keyword evidence="9" id="KW-0677">Repeat</keyword>
<evidence type="ECO:0000256" key="1">
    <source>
        <dbReference type="ARBA" id="ARBA00004245"/>
    </source>
</evidence>
<comment type="catalytic activity">
    <reaction evidence="19">
        <text>L-threonyl-[protein] + ATP = O-phospho-L-threonyl-[protein] + ADP + H(+)</text>
        <dbReference type="Rhea" id="RHEA:46608"/>
        <dbReference type="Rhea" id="RHEA-COMP:11060"/>
        <dbReference type="Rhea" id="RHEA-COMP:11605"/>
        <dbReference type="ChEBI" id="CHEBI:15378"/>
        <dbReference type="ChEBI" id="CHEBI:30013"/>
        <dbReference type="ChEBI" id="CHEBI:30616"/>
        <dbReference type="ChEBI" id="CHEBI:61977"/>
        <dbReference type="ChEBI" id="CHEBI:456216"/>
        <dbReference type="EC" id="2.7.11.1"/>
    </reaction>
</comment>
<dbReference type="InterPro" id="IPR000719">
    <property type="entry name" value="Prot_kinase_dom"/>
</dbReference>
<evidence type="ECO:0000256" key="22">
    <source>
        <dbReference type="PROSITE-ProRule" id="PRU00782"/>
    </source>
</evidence>
<reference evidence="26" key="3">
    <citation type="submission" date="2025-09" db="UniProtKB">
        <authorList>
            <consortium name="Ensembl"/>
        </authorList>
    </citation>
    <scope>IDENTIFICATION</scope>
</reference>
<dbReference type="PRINTS" id="PR00193">
    <property type="entry name" value="MYOSINHEAVY"/>
</dbReference>
<keyword evidence="6" id="KW-0723">Serine/threonine-protein kinase</keyword>
<evidence type="ECO:0000259" key="24">
    <source>
        <dbReference type="PROSITE" id="PS50011"/>
    </source>
</evidence>
<dbReference type="GO" id="GO:0051491">
    <property type="term" value="P:positive regulation of filopodium assembly"/>
    <property type="evidence" value="ECO:0007669"/>
    <property type="project" value="TreeGrafter"/>
</dbReference>
<dbReference type="GO" id="GO:0004674">
    <property type="term" value="F:protein serine/threonine kinase activity"/>
    <property type="evidence" value="ECO:0007669"/>
    <property type="project" value="UniProtKB-KW"/>
</dbReference>
<keyword evidence="14 22" id="KW-0518">Myosin</keyword>
<dbReference type="GO" id="GO:0000146">
    <property type="term" value="F:microfilament motor activity"/>
    <property type="evidence" value="ECO:0007669"/>
    <property type="project" value="TreeGrafter"/>
</dbReference>
<evidence type="ECO:0000256" key="13">
    <source>
        <dbReference type="ARBA" id="ARBA00022840"/>
    </source>
</evidence>
<sequence>LLLDPTDTWEIIETIGKGTYGKVYKVLNKIDGSKAAVKILDPIHVSDIDEEIEAEYNILMALSDHANVVKFFGMYYKKDVKCGDQLWLVLELCNGGSVTDLAKGMLKRGDRMDEAIIAYILHEALMGLQHLHINKTIHRDVKGNNILLTTHGGIKLVDFGVSAQLTNTRLRRNTSVGTPFWMAPEVIACEQQLDSTYDARCDVWSLGITAIELGDGDPPLSDLHPMRALFKIPRNPPPTLHQPELWSDDFNDFICKCLIKDFELRPNVLDLLQHVFIKQIVGREKILQKQLIELIDLNQQIGVIEKTRHERIHTKRGGHMKTQTDADEVEDLATLEVLDENTVTEQLQSRYGRDQIYTYVGDILIAVNPFHKMEIYTPQYTKMYIGAKRTANPPHIFAVADVAYQSMVSYNTDQCIVISGESGAGKTEGAHLLVQQLTVLGKANNRTLQEKILLVNSLVEAFGNACTVINDNSSRFGKYLEMKFTNGGTVAGAKISEYLLEKSRVIHQAAGERNFHIFYYIYAGLADRKKLAHYKLSDSKTPKYLWNEHVKLGPDIVNNTFYKEQFDAVEQCFKVIGFTLEELGSVYSTLAAILNSGDIEFSPVASEHQTDKSDISNISVLENVASLLCIRSDELQEALTSHCVVARGETIVRPNTVEKAAEVRDAMGKALYGRLFSWIVNRINALLRPDKEDKGLNIGILDIFGFENFKKNSFEQLCINIANEQIQFYFNQHIFAWEQDEYLNEEVDARMIEYEDNRPLLDLFLQKPMGMLSLLDEESRFPQATDQTLVEKFDDNLKTKSFWRPKRVDLGFERAEPGEPGDTPCHPRETTNMRTQTVASYFRYSLMDLLSKMVAGQPHFVRCIKPNNDRQANKFDREKVLVQLRYTGVLETAKIRRQGYSHRILFANFIKRYYILAFPAHEEPAVTQETCSTILEKAKLENWAMGKTKVRRDVSCLQLYTL</sequence>
<dbReference type="Gene3D" id="1.10.10.820">
    <property type="match status" value="1"/>
</dbReference>
<keyword evidence="5" id="KW-0963">Cytoplasm</keyword>
<dbReference type="CDD" id="cd01379">
    <property type="entry name" value="MYSc_Myo3"/>
    <property type="match status" value="1"/>
</dbReference>
<evidence type="ECO:0000256" key="17">
    <source>
        <dbReference type="ARBA" id="ARBA00023212"/>
    </source>
</evidence>
<comment type="catalytic activity">
    <reaction evidence="20">
        <text>L-seryl-[protein] + ATP = O-phospho-L-seryl-[protein] + ADP + H(+)</text>
        <dbReference type="Rhea" id="RHEA:17989"/>
        <dbReference type="Rhea" id="RHEA-COMP:9863"/>
        <dbReference type="Rhea" id="RHEA-COMP:11604"/>
        <dbReference type="ChEBI" id="CHEBI:15378"/>
        <dbReference type="ChEBI" id="CHEBI:29999"/>
        <dbReference type="ChEBI" id="CHEBI:30616"/>
        <dbReference type="ChEBI" id="CHEBI:83421"/>
        <dbReference type="ChEBI" id="CHEBI:456216"/>
        <dbReference type="EC" id="2.7.11.1"/>
    </reaction>
</comment>
<dbReference type="InterPro" id="IPR052409">
    <property type="entry name" value="Myosin-III_kinase_activity"/>
</dbReference>
<comment type="similarity">
    <text evidence="22">Belongs to the TRAFAC class myosin-kinesin ATPase superfamily. Myosin family.</text>
</comment>
<dbReference type="InterPro" id="IPR001609">
    <property type="entry name" value="Myosin_head_motor_dom-like"/>
</dbReference>
<evidence type="ECO:0000256" key="3">
    <source>
        <dbReference type="ARBA" id="ARBA00006998"/>
    </source>
</evidence>
<evidence type="ECO:0000256" key="20">
    <source>
        <dbReference type="ARBA" id="ARBA00048679"/>
    </source>
</evidence>
<comment type="subcellular location">
    <subcellularLocation>
        <location evidence="2">Cell projection</location>
        <location evidence="2">Stereocilium</location>
    </subcellularLocation>
    <subcellularLocation>
        <location evidence="1">Cytoplasm</location>
        <location evidence="1">Cytoskeleton</location>
    </subcellularLocation>
</comment>
<evidence type="ECO:0000256" key="21">
    <source>
        <dbReference type="ARBA" id="ARBA00061128"/>
    </source>
</evidence>
<keyword evidence="27" id="KW-1185">Reference proteome</keyword>
<dbReference type="GO" id="GO:0005524">
    <property type="term" value="F:ATP binding"/>
    <property type="evidence" value="ECO:0007669"/>
    <property type="project" value="UniProtKB-UniRule"/>
</dbReference>
<dbReference type="Ensembl" id="ENSSAUT00010048836.1">
    <property type="protein sequence ID" value="ENSSAUP00010046469.1"/>
    <property type="gene ID" value="ENSSAUG00010019358.1"/>
</dbReference>
<evidence type="ECO:0000256" key="16">
    <source>
        <dbReference type="ARBA" id="ARBA00023203"/>
    </source>
</evidence>
<dbReference type="InterPro" id="IPR036083">
    <property type="entry name" value="MYSc_Myo3"/>
</dbReference>
<dbReference type="GO" id="GO:0007605">
    <property type="term" value="P:sensory perception of sound"/>
    <property type="evidence" value="ECO:0007669"/>
    <property type="project" value="UniProtKB-KW"/>
</dbReference>
<dbReference type="Pfam" id="PF00069">
    <property type="entry name" value="Pkinase"/>
    <property type="match status" value="1"/>
</dbReference>
<dbReference type="PANTHER" id="PTHR46256:SF4">
    <property type="entry name" value="MYOSIN-IIIA"/>
    <property type="match status" value="1"/>
</dbReference>